<keyword evidence="3" id="KW-0328">Glycosyltransferase</keyword>
<keyword evidence="5 8" id="KW-0812">Transmembrane</keyword>
<evidence type="ECO:0000256" key="6">
    <source>
        <dbReference type="ARBA" id="ARBA00022989"/>
    </source>
</evidence>
<evidence type="ECO:0000256" key="5">
    <source>
        <dbReference type="ARBA" id="ARBA00022692"/>
    </source>
</evidence>
<feature type="transmembrane region" description="Helical" evidence="8">
    <location>
        <begin position="158"/>
        <end position="176"/>
    </location>
</feature>
<feature type="transmembrane region" description="Helical" evidence="8">
    <location>
        <begin position="383"/>
        <end position="399"/>
    </location>
</feature>
<evidence type="ECO:0000256" key="7">
    <source>
        <dbReference type="ARBA" id="ARBA00023136"/>
    </source>
</evidence>
<feature type="transmembrane region" description="Helical" evidence="8">
    <location>
        <begin position="133"/>
        <end position="152"/>
    </location>
</feature>
<organism evidence="9">
    <name type="scientific">hydrothermal vent metagenome</name>
    <dbReference type="NCBI Taxonomy" id="652676"/>
    <lineage>
        <taxon>unclassified sequences</taxon>
        <taxon>metagenomes</taxon>
        <taxon>ecological metagenomes</taxon>
    </lineage>
</organism>
<feature type="transmembrane region" description="Helical" evidence="8">
    <location>
        <begin position="188"/>
        <end position="214"/>
    </location>
</feature>
<evidence type="ECO:0000256" key="1">
    <source>
        <dbReference type="ARBA" id="ARBA00004651"/>
    </source>
</evidence>
<evidence type="ECO:0000256" key="3">
    <source>
        <dbReference type="ARBA" id="ARBA00022676"/>
    </source>
</evidence>
<sequence>MTQQHNEFVSTNYSPPLNLDGESPFFTQEQETKLVWGFLLLGLVARSVRYFLRFPLWDDESFLCFNFIDRSYGQLLQPLDYHQVAPVLFLWGEQAATQLFGYNELALRLIPFLCAIASLFLFRYFASQFLKGTALILSMAVFAVAYPGIRYAAEAKPYGTDLFVGLTLFTLAVAWWKQPERIKFLWGLVLFVPIAVGYSYPSLFIAGGVSLAILHVLWKQGTPQGWVAWVLFNVVLLGSFVVVFQVAKIQAGAEQSFMESYWIKAFPPWQEPWRLPWWLLVTHSSDLMSYPVGGARGASTLTFIGFVLGAVQAFRYRRSFFLLLCFVPLGLNLIAAAMHRYPYGGHVKFAQYIAPMLCLMAGLGGAAFFNWLKVKIKSPRKAIVIWLSILAFIAFASIARDFSFPQKTKTDRRFRDFARSFWVNMEYEGEVACLYFDLNKQFSKEMYNELSWTATYHCNQHIYSPRHARHEKVDWDSISNKHPLRCVLYRATPTEKKFNDFDEAAFALWLSEMQKKYQLVYRDRFPFPIYGKRESRLLRVDTIEVFKFIPQTNEQPKP</sequence>
<keyword evidence="6 8" id="KW-1133">Transmembrane helix</keyword>
<name>A0A3B1E3I6_9ZZZZ</name>
<gene>
    <name evidence="9" type="ORF">MNBD_PLANCTO02-2388</name>
</gene>
<dbReference type="EMBL" id="UOGL01000078">
    <property type="protein sequence ID" value="VAX36787.1"/>
    <property type="molecule type" value="Genomic_DNA"/>
</dbReference>
<dbReference type="GO" id="GO:0005886">
    <property type="term" value="C:plasma membrane"/>
    <property type="evidence" value="ECO:0007669"/>
    <property type="project" value="UniProtKB-SubCell"/>
</dbReference>
<keyword evidence="7 8" id="KW-0472">Membrane</keyword>
<dbReference type="PANTHER" id="PTHR33908:SF11">
    <property type="entry name" value="MEMBRANE PROTEIN"/>
    <property type="match status" value="1"/>
</dbReference>
<dbReference type="PANTHER" id="PTHR33908">
    <property type="entry name" value="MANNOSYLTRANSFERASE YKCB-RELATED"/>
    <property type="match status" value="1"/>
</dbReference>
<dbReference type="GO" id="GO:0016763">
    <property type="term" value="F:pentosyltransferase activity"/>
    <property type="evidence" value="ECO:0007669"/>
    <property type="project" value="TreeGrafter"/>
</dbReference>
<keyword evidence="4" id="KW-0808">Transferase</keyword>
<reference evidence="9" key="1">
    <citation type="submission" date="2018-06" db="EMBL/GenBank/DDBJ databases">
        <authorList>
            <person name="Zhirakovskaya E."/>
        </authorList>
    </citation>
    <scope>NUCLEOTIDE SEQUENCE</scope>
</reference>
<accession>A0A3B1E3I6</accession>
<evidence type="ECO:0000256" key="8">
    <source>
        <dbReference type="SAM" id="Phobius"/>
    </source>
</evidence>
<feature type="transmembrane region" description="Helical" evidence="8">
    <location>
        <begin position="320"/>
        <end position="337"/>
    </location>
</feature>
<evidence type="ECO:0008006" key="10">
    <source>
        <dbReference type="Google" id="ProtNLM"/>
    </source>
</evidence>
<evidence type="ECO:0000256" key="4">
    <source>
        <dbReference type="ARBA" id="ARBA00022679"/>
    </source>
</evidence>
<protein>
    <recommendedName>
        <fullName evidence="10">Glycosyltransferase RgtA/B/C/D-like domain-containing protein</fullName>
    </recommendedName>
</protein>
<dbReference type="GO" id="GO:0008610">
    <property type="term" value="P:lipid biosynthetic process"/>
    <property type="evidence" value="ECO:0007669"/>
    <property type="project" value="UniProtKB-ARBA"/>
</dbReference>
<comment type="subcellular location">
    <subcellularLocation>
        <location evidence="1">Cell membrane</location>
        <topology evidence="1">Multi-pass membrane protein</topology>
    </subcellularLocation>
</comment>
<proteinExistence type="predicted"/>
<dbReference type="InterPro" id="IPR050297">
    <property type="entry name" value="LipidA_mod_glycosyltrf_83"/>
</dbReference>
<feature type="transmembrane region" description="Helical" evidence="8">
    <location>
        <begin position="105"/>
        <end position="126"/>
    </location>
</feature>
<evidence type="ECO:0000313" key="9">
    <source>
        <dbReference type="EMBL" id="VAX36787.1"/>
    </source>
</evidence>
<evidence type="ECO:0000256" key="2">
    <source>
        <dbReference type="ARBA" id="ARBA00022475"/>
    </source>
</evidence>
<keyword evidence="2" id="KW-1003">Cell membrane</keyword>
<dbReference type="AlphaFoldDB" id="A0A3B1E3I6"/>
<feature type="transmembrane region" description="Helical" evidence="8">
    <location>
        <begin position="349"/>
        <end position="371"/>
    </location>
</feature>
<feature type="transmembrane region" description="Helical" evidence="8">
    <location>
        <begin position="226"/>
        <end position="247"/>
    </location>
</feature>